<evidence type="ECO:0000256" key="2">
    <source>
        <dbReference type="ARBA" id="ARBA00004496"/>
    </source>
</evidence>
<dbReference type="EMBL" id="GISG01279337">
    <property type="protein sequence ID" value="MBA4678439.1"/>
    <property type="molecule type" value="Transcribed_RNA"/>
</dbReference>
<dbReference type="Pfam" id="PF10497">
    <property type="entry name" value="zf-4CXXC_R1"/>
    <property type="match status" value="1"/>
</dbReference>
<dbReference type="PANTHER" id="PTHR31169">
    <property type="entry name" value="OS05G0300700 PROTEIN"/>
    <property type="match status" value="1"/>
</dbReference>
<evidence type="ECO:0000256" key="8">
    <source>
        <dbReference type="ARBA" id="ARBA00023163"/>
    </source>
</evidence>
<feature type="compositionally biased region" description="Polar residues" evidence="10">
    <location>
        <begin position="209"/>
        <end position="223"/>
    </location>
</feature>
<evidence type="ECO:0000256" key="6">
    <source>
        <dbReference type="ARBA" id="ARBA00022843"/>
    </source>
</evidence>
<evidence type="ECO:0000256" key="3">
    <source>
        <dbReference type="ARBA" id="ARBA00022490"/>
    </source>
</evidence>
<keyword evidence="5" id="KW-0597">Phosphoprotein</keyword>
<keyword evidence="9" id="KW-0539">Nucleus</keyword>
<dbReference type="InterPro" id="IPR018866">
    <property type="entry name" value="Znf-4CXXC_R1"/>
</dbReference>
<keyword evidence="3" id="KW-0963">Cytoplasm</keyword>
<dbReference type="GO" id="GO:0005634">
    <property type="term" value="C:nucleus"/>
    <property type="evidence" value="ECO:0007669"/>
    <property type="project" value="UniProtKB-SubCell"/>
</dbReference>
<protein>
    <recommendedName>
        <fullName evidence="11">Zinc-finger domain-containing protein</fullName>
    </recommendedName>
</protein>
<keyword evidence="6" id="KW-0832">Ubl conjugation</keyword>
<accession>A0A7C9AXN4</accession>
<dbReference type="PANTHER" id="PTHR31169:SF23">
    <property type="entry name" value="OS03G0572250 PROTEIN"/>
    <property type="match status" value="1"/>
</dbReference>
<evidence type="ECO:0000259" key="11">
    <source>
        <dbReference type="Pfam" id="PF10497"/>
    </source>
</evidence>
<feature type="compositionally biased region" description="Low complexity" evidence="10">
    <location>
        <begin position="249"/>
        <end position="264"/>
    </location>
</feature>
<feature type="compositionally biased region" description="Basic and acidic residues" evidence="10">
    <location>
        <begin position="234"/>
        <end position="245"/>
    </location>
</feature>
<sequence length="279" mass="31044">MTPVTYTEPKEEKPRRSKDIVLEEGAKPEVYTEEHEKLLGNTEMPWTFFVDGYRADGTRIYDPVNGKTCHQCRQKTLGMRTHCSKCNLVQGQFCGDCLYMRYGEHVVEANQNPDWICPPCRGICNCSLCRQAKGWAPTGSLFRKISSLGFKSVAHYLMMTKRAPTNSDKNSDTSQSAQRSLFFAASDAAGDSESGQKINLDDKADGNKMETNPETDNEPNLNSEGVAKTKRSRKQDVDTNEEQKINETAGQPSSNAQAPAASSSKMGSNARRLRPRNTI</sequence>
<evidence type="ECO:0000256" key="4">
    <source>
        <dbReference type="ARBA" id="ARBA00022499"/>
    </source>
</evidence>
<feature type="compositionally biased region" description="Low complexity" evidence="10">
    <location>
        <begin position="186"/>
        <end position="195"/>
    </location>
</feature>
<evidence type="ECO:0000256" key="5">
    <source>
        <dbReference type="ARBA" id="ARBA00022553"/>
    </source>
</evidence>
<proteinExistence type="predicted"/>
<dbReference type="InterPro" id="IPR040221">
    <property type="entry name" value="CDCA7/CDA7L"/>
</dbReference>
<evidence type="ECO:0000313" key="12">
    <source>
        <dbReference type="EMBL" id="MBA4678439.1"/>
    </source>
</evidence>
<evidence type="ECO:0000256" key="1">
    <source>
        <dbReference type="ARBA" id="ARBA00004123"/>
    </source>
</evidence>
<keyword evidence="7" id="KW-0805">Transcription regulation</keyword>
<dbReference type="GO" id="GO:0006355">
    <property type="term" value="P:regulation of DNA-templated transcription"/>
    <property type="evidence" value="ECO:0007669"/>
    <property type="project" value="InterPro"/>
</dbReference>
<feature type="compositionally biased region" description="Basic and acidic residues" evidence="10">
    <location>
        <begin position="199"/>
        <end position="208"/>
    </location>
</feature>
<keyword evidence="8" id="KW-0804">Transcription</keyword>
<keyword evidence="4" id="KW-1017">Isopeptide bond</keyword>
<feature type="domain" description="Zinc-finger" evidence="11">
    <location>
        <begin position="61"/>
        <end position="157"/>
    </location>
</feature>
<evidence type="ECO:0000256" key="7">
    <source>
        <dbReference type="ARBA" id="ARBA00023015"/>
    </source>
</evidence>
<reference evidence="12" key="1">
    <citation type="journal article" date="2013" name="J. Plant Res.">
        <title>Effect of fungi and light on seed germination of three Opuntia species from semiarid lands of central Mexico.</title>
        <authorList>
            <person name="Delgado-Sanchez P."/>
            <person name="Jimenez-Bremont J.F."/>
            <person name="Guerrero-Gonzalez Mde L."/>
            <person name="Flores J."/>
        </authorList>
    </citation>
    <scope>NUCLEOTIDE SEQUENCE</scope>
    <source>
        <tissue evidence="12">Cladode</tissue>
    </source>
</reference>
<comment type="subcellular location">
    <subcellularLocation>
        <location evidence="2">Cytoplasm</location>
    </subcellularLocation>
    <subcellularLocation>
        <location evidence="1">Nucleus</location>
    </subcellularLocation>
</comment>
<dbReference type="GO" id="GO:0005737">
    <property type="term" value="C:cytoplasm"/>
    <property type="evidence" value="ECO:0007669"/>
    <property type="project" value="UniProtKB-SubCell"/>
</dbReference>
<organism evidence="12">
    <name type="scientific">Opuntia streptacantha</name>
    <name type="common">Prickly pear cactus</name>
    <name type="synonym">Opuntia cardona</name>
    <dbReference type="NCBI Taxonomy" id="393608"/>
    <lineage>
        <taxon>Eukaryota</taxon>
        <taxon>Viridiplantae</taxon>
        <taxon>Streptophyta</taxon>
        <taxon>Embryophyta</taxon>
        <taxon>Tracheophyta</taxon>
        <taxon>Spermatophyta</taxon>
        <taxon>Magnoliopsida</taxon>
        <taxon>eudicotyledons</taxon>
        <taxon>Gunneridae</taxon>
        <taxon>Pentapetalae</taxon>
        <taxon>Caryophyllales</taxon>
        <taxon>Cactineae</taxon>
        <taxon>Cactaceae</taxon>
        <taxon>Opuntioideae</taxon>
        <taxon>Opuntia</taxon>
    </lineage>
</organism>
<evidence type="ECO:0000256" key="10">
    <source>
        <dbReference type="SAM" id="MobiDB-lite"/>
    </source>
</evidence>
<dbReference type="AlphaFoldDB" id="A0A7C9AXN4"/>
<name>A0A7C9AXN4_OPUST</name>
<reference evidence="12" key="2">
    <citation type="submission" date="2020-07" db="EMBL/GenBank/DDBJ databases">
        <authorList>
            <person name="Vera ALvarez R."/>
            <person name="Arias-Moreno D.M."/>
            <person name="Jimenez-Jacinto V."/>
            <person name="Jimenez-Bremont J.F."/>
            <person name="Swaminathan K."/>
            <person name="Moose S.P."/>
            <person name="Guerrero-Gonzalez M.L."/>
            <person name="Marino-Ramirez L."/>
            <person name="Landsman D."/>
            <person name="Rodriguez-Kessler M."/>
            <person name="Delgado-Sanchez P."/>
        </authorList>
    </citation>
    <scope>NUCLEOTIDE SEQUENCE</scope>
    <source>
        <tissue evidence="12">Cladode</tissue>
    </source>
</reference>
<feature type="region of interest" description="Disordered" evidence="10">
    <location>
        <begin position="186"/>
        <end position="279"/>
    </location>
</feature>
<evidence type="ECO:0000256" key="9">
    <source>
        <dbReference type="ARBA" id="ARBA00023242"/>
    </source>
</evidence>